<evidence type="ECO:0000313" key="1">
    <source>
        <dbReference type="EMBL" id="NGM14200.1"/>
    </source>
</evidence>
<reference evidence="1 2" key="1">
    <citation type="submission" date="2020-02" db="EMBL/GenBank/DDBJ databases">
        <title>Draft Genome Sequence of Verrucosispora sp. Strain CWR15, Isolated from Gulf of Mexico Sponge.</title>
        <authorList>
            <person name="Kennedy S.J."/>
            <person name="Cella E."/>
            <person name="Azarian T."/>
            <person name="Baker B.J."/>
            <person name="Shaw L.N."/>
        </authorList>
    </citation>
    <scope>NUCLEOTIDE SEQUENCE [LARGE SCALE GENOMIC DNA]</scope>
    <source>
        <strain evidence="1 2">CWR15</strain>
    </source>
</reference>
<keyword evidence="2" id="KW-1185">Reference proteome</keyword>
<comment type="caution">
    <text evidence="1">The sequence shown here is derived from an EMBL/GenBank/DDBJ whole genome shotgun (WGS) entry which is preliminary data.</text>
</comment>
<organism evidence="1 2">
    <name type="scientific">Verrucosispora sioxanthis</name>
    <dbReference type="NCBI Taxonomy" id="2499994"/>
    <lineage>
        <taxon>Bacteria</taxon>
        <taxon>Bacillati</taxon>
        <taxon>Actinomycetota</taxon>
        <taxon>Actinomycetes</taxon>
        <taxon>Micromonosporales</taxon>
        <taxon>Micromonosporaceae</taxon>
        <taxon>Micromonospora</taxon>
    </lineage>
</organism>
<dbReference type="Proteomes" id="UP000478148">
    <property type="component" value="Unassembled WGS sequence"/>
</dbReference>
<accession>A0A6M1L5G3</accession>
<protein>
    <submittedName>
        <fullName evidence="1">Uncharacterized protein</fullName>
    </submittedName>
</protein>
<dbReference type="EMBL" id="SAIY01000005">
    <property type="protein sequence ID" value="NGM14200.1"/>
    <property type="molecule type" value="Genomic_DNA"/>
</dbReference>
<name>A0A6M1L5G3_9ACTN</name>
<dbReference type="InterPro" id="IPR046211">
    <property type="entry name" value="DUF6244"/>
</dbReference>
<dbReference type="RefSeq" id="WP_164448095.1">
    <property type="nucleotide sequence ID" value="NZ_SAIY01000005.1"/>
</dbReference>
<gene>
    <name evidence="1" type="ORF">ENC19_16740</name>
</gene>
<dbReference type="Pfam" id="PF19757">
    <property type="entry name" value="DUF6244"/>
    <property type="match status" value="1"/>
</dbReference>
<evidence type="ECO:0000313" key="2">
    <source>
        <dbReference type="Proteomes" id="UP000478148"/>
    </source>
</evidence>
<sequence length="176" mass="17222">MSSVEEISGELRAVTAGLERARSLTAAADHQVQQVAARAVGAGFAAVAAGMARVRASISAVQAGLGGAAGTVGEAATAAASVPREAATPQETLSGLAQVQQAIAGAREATAATIGHVDQARQLVGTVLRGGQPGPLLQSLDGVKQVLVLVVQRCGAVQQAAEAAIGQARGLGSSGN</sequence>
<dbReference type="AlphaFoldDB" id="A0A6M1L5G3"/>
<proteinExistence type="predicted"/>